<dbReference type="RefSeq" id="WP_066494591.1">
    <property type="nucleotide sequence ID" value="NZ_BJMO01000007.1"/>
</dbReference>
<dbReference type="AlphaFoldDB" id="A0A126ZWU5"/>
<reference evidence="1 2" key="1">
    <citation type="submission" date="2016-02" db="EMBL/GenBank/DDBJ databases">
        <title>Complete genome of Sinomonas atrocyanea KCTC 3377.</title>
        <authorList>
            <person name="Kim K.M."/>
        </authorList>
    </citation>
    <scope>NUCLEOTIDE SEQUENCE [LARGE SCALE GENOMIC DNA]</scope>
    <source>
        <strain evidence="1 2">KCTC 3377</strain>
    </source>
</reference>
<name>A0A126ZWU5_9MICC</name>
<evidence type="ECO:0000313" key="1">
    <source>
        <dbReference type="EMBL" id="AMM31011.1"/>
    </source>
</evidence>
<sequence length="82" mass="8602">MKCVKCGGEDVTVEMLQTGGKTRKSGVGLGGHTNNAARGITAISTLGMSNLVWKKSTGTGKTTFKTQKTALCQSCGHDWAIR</sequence>
<protein>
    <submittedName>
        <fullName evidence="1">Uncharacterized protein</fullName>
    </submittedName>
</protein>
<proteinExistence type="predicted"/>
<dbReference type="EMBL" id="CP014518">
    <property type="protein sequence ID" value="AMM31011.1"/>
    <property type="molecule type" value="Genomic_DNA"/>
</dbReference>
<accession>A0A126ZWU5</accession>
<dbReference type="KEGG" id="satk:SA2016_0310"/>
<keyword evidence="2" id="KW-1185">Reference proteome</keyword>
<gene>
    <name evidence="1" type="ORF">SA2016_0310</name>
</gene>
<organism evidence="1 2">
    <name type="scientific">Sinomonas atrocyanea</name>
    <dbReference type="NCBI Taxonomy" id="37927"/>
    <lineage>
        <taxon>Bacteria</taxon>
        <taxon>Bacillati</taxon>
        <taxon>Actinomycetota</taxon>
        <taxon>Actinomycetes</taxon>
        <taxon>Micrococcales</taxon>
        <taxon>Micrococcaceae</taxon>
        <taxon>Sinomonas</taxon>
    </lineage>
</organism>
<evidence type="ECO:0000313" key="2">
    <source>
        <dbReference type="Proteomes" id="UP000070134"/>
    </source>
</evidence>
<dbReference type="OrthoDB" id="5195652at2"/>
<dbReference type="Proteomes" id="UP000070134">
    <property type="component" value="Chromosome"/>
</dbReference>